<accession>A0ABT3GNB1</accession>
<dbReference type="InterPro" id="IPR006558">
    <property type="entry name" value="LamG-like"/>
</dbReference>
<dbReference type="InterPro" id="IPR006644">
    <property type="entry name" value="Cadg"/>
</dbReference>
<dbReference type="CDD" id="cd00110">
    <property type="entry name" value="LamG"/>
    <property type="match status" value="1"/>
</dbReference>
<evidence type="ECO:0000256" key="2">
    <source>
        <dbReference type="ARBA" id="ARBA00023157"/>
    </source>
</evidence>
<keyword evidence="8" id="KW-1185">Reference proteome</keyword>
<feature type="domain" description="LamG-like jellyroll fold" evidence="5">
    <location>
        <begin position="1130"/>
        <end position="1265"/>
    </location>
</feature>
<dbReference type="EMBL" id="JAPDDT010000011">
    <property type="protein sequence ID" value="MCW1925003.1"/>
    <property type="molecule type" value="Genomic_DNA"/>
</dbReference>
<dbReference type="SMART" id="SM00282">
    <property type="entry name" value="LamG"/>
    <property type="match status" value="2"/>
</dbReference>
<reference evidence="7 8" key="1">
    <citation type="submission" date="2022-10" db="EMBL/GenBank/DDBJ databases">
        <title>Luteolibacter arcticus strain CCTCC AB 2014275, whole genome shotgun sequencing project.</title>
        <authorList>
            <person name="Zhao G."/>
            <person name="Shen L."/>
        </authorList>
    </citation>
    <scope>NUCLEOTIDE SEQUENCE [LARGE SCALE GENOMIC DNA]</scope>
    <source>
        <strain evidence="7 8">CCTCC AB 2014275</strain>
    </source>
</reference>
<feature type="signal peptide" evidence="3">
    <location>
        <begin position="1"/>
        <end position="25"/>
    </location>
</feature>
<gene>
    <name evidence="7" type="ORF">OKA05_20745</name>
</gene>
<feature type="domain" description="Laminin G" evidence="4">
    <location>
        <begin position="1130"/>
        <end position="1260"/>
    </location>
</feature>
<keyword evidence="2" id="KW-1015">Disulfide bond</keyword>
<evidence type="ECO:0000256" key="3">
    <source>
        <dbReference type="SAM" id="SignalP"/>
    </source>
</evidence>
<proteinExistence type="predicted"/>
<evidence type="ECO:0000313" key="7">
    <source>
        <dbReference type="EMBL" id="MCW1925003.1"/>
    </source>
</evidence>
<feature type="domain" description="Laminin G" evidence="4">
    <location>
        <begin position="105"/>
        <end position="231"/>
    </location>
</feature>
<comment type="caution">
    <text evidence="7">The sequence shown here is derived from an EMBL/GenBank/DDBJ whole genome shotgun (WGS) entry which is preliminary data.</text>
</comment>
<dbReference type="PANTHER" id="PTHR47635">
    <property type="entry name" value="CUB DOMAIN-CONTAINING PROTEIN"/>
    <property type="match status" value="1"/>
</dbReference>
<name>A0ABT3GNB1_9BACT</name>
<dbReference type="Gene3D" id="2.60.40.10">
    <property type="entry name" value="Immunoglobulins"/>
    <property type="match status" value="1"/>
</dbReference>
<dbReference type="SUPFAM" id="SSF49313">
    <property type="entry name" value="Cadherin-like"/>
    <property type="match status" value="1"/>
</dbReference>
<dbReference type="InterPro" id="IPR013320">
    <property type="entry name" value="ConA-like_dom_sf"/>
</dbReference>
<dbReference type="Gene3D" id="2.60.40.2810">
    <property type="match status" value="1"/>
</dbReference>
<dbReference type="Pfam" id="PF17892">
    <property type="entry name" value="Cadherin_5"/>
    <property type="match status" value="1"/>
</dbReference>
<dbReference type="Gene3D" id="2.60.120.200">
    <property type="match status" value="2"/>
</dbReference>
<protein>
    <submittedName>
        <fullName evidence="7">Cadherin-like domain-containing protein</fullName>
    </submittedName>
</protein>
<dbReference type="InterPro" id="IPR028994">
    <property type="entry name" value="Integrin_alpha_N"/>
</dbReference>
<dbReference type="InterPro" id="IPR041690">
    <property type="entry name" value="Cadherin_5"/>
</dbReference>
<evidence type="ECO:0000256" key="1">
    <source>
        <dbReference type="ARBA" id="ARBA00022729"/>
    </source>
</evidence>
<dbReference type="SUPFAM" id="SSF49899">
    <property type="entry name" value="Concanavalin A-like lectins/glucanases"/>
    <property type="match status" value="2"/>
</dbReference>
<dbReference type="Pfam" id="PF05345">
    <property type="entry name" value="He_PIG"/>
    <property type="match status" value="1"/>
</dbReference>
<organism evidence="7 8">
    <name type="scientific">Luteolibacter arcticus</name>
    <dbReference type="NCBI Taxonomy" id="1581411"/>
    <lineage>
        <taxon>Bacteria</taxon>
        <taxon>Pseudomonadati</taxon>
        <taxon>Verrucomicrobiota</taxon>
        <taxon>Verrucomicrobiia</taxon>
        <taxon>Verrucomicrobiales</taxon>
        <taxon>Verrucomicrobiaceae</taxon>
        <taxon>Luteolibacter</taxon>
    </lineage>
</organism>
<dbReference type="SMART" id="SM00560">
    <property type="entry name" value="LamGL"/>
    <property type="match status" value="2"/>
</dbReference>
<dbReference type="InterPro" id="IPR013783">
    <property type="entry name" value="Ig-like_fold"/>
</dbReference>
<dbReference type="SMART" id="SM00736">
    <property type="entry name" value="CADG"/>
    <property type="match status" value="1"/>
</dbReference>
<dbReference type="Pfam" id="PF13385">
    <property type="entry name" value="Laminin_G_3"/>
    <property type="match status" value="2"/>
</dbReference>
<dbReference type="RefSeq" id="WP_264489111.1">
    <property type="nucleotide sequence ID" value="NZ_JAPDDT010000011.1"/>
</dbReference>
<evidence type="ECO:0000259" key="5">
    <source>
        <dbReference type="SMART" id="SM00560"/>
    </source>
</evidence>
<feature type="domain" description="Dystroglycan-type cadherin-like" evidence="6">
    <location>
        <begin position="1283"/>
        <end position="1377"/>
    </location>
</feature>
<dbReference type="InterPro" id="IPR001791">
    <property type="entry name" value="Laminin_G"/>
</dbReference>
<evidence type="ECO:0000313" key="8">
    <source>
        <dbReference type="Proteomes" id="UP001320876"/>
    </source>
</evidence>
<evidence type="ECO:0000259" key="4">
    <source>
        <dbReference type="SMART" id="SM00282"/>
    </source>
</evidence>
<feature type="chain" id="PRO_5045052958" evidence="3">
    <location>
        <begin position="26"/>
        <end position="1752"/>
    </location>
</feature>
<evidence type="ECO:0000259" key="6">
    <source>
        <dbReference type="SMART" id="SM00736"/>
    </source>
</evidence>
<dbReference type="Gene3D" id="2.130.10.130">
    <property type="entry name" value="Integrin alpha, N-terminal"/>
    <property type="match status" value="1"/>
</dbReference>
<dbReference type="SUPFAM" id="SSF69318">
    <property type="entry name" value="Integrin alpha N-terminal domain"/>
    <property type="match status" value="2"/>
</dbReference>
<sequence>MKTSSFRTLAPALALSLAVIPGTSAAPAGQLHHWNFDEGPDWHDSAFQSVHAGTTAYDSQGVAHATLQNMVAANRVSGRQFTGLEFNGTNQYLSVTGGLATGLGGSATLSFFLRTSQTGTATAATAPGVTGVAGSGGAQWGWLDDAGRIGLSLDNTLVARSSVAVNDGKWHHVVISRDASTGLVQIYVDGTLSASATGPTGARSNTFASLGRIEGAGYFAGRLDQVTVFNRAITAGEVATQRSNHAPKSWDISSDGVNDRPFTTPSVLFRAFDPERDVLSVKSWTAPAHGAVAHNGDGSFTFTPVAGYVGSDSFEVTIEDGQGGFHRSKITLRIITEPVSDTNLPVIQFSNFAALQAGGADISHSGMRVPRAVDWNVDGRKDILIGAGGYVWRYLNTGTVAAPAFSAGVKVQANGADIYSGTTSNSPITLADMTGDGVADLVMADSTSKLRLYRNTAAAGASPVYAAATVIKRADGATDFVLPDKRFDLGDWNADGKSDLIVGTFGGDVRIYLNTNTAAAPRFETATVLFSESYNAYPRFCDLGLNGQTDLVRGINWGNVKFWPDVPAKGLSGTQYLSIKDSTGTVPAFPSLTDGVIPDFADFNGDGKTDIVIGGHASNKLYLAYGTRKSAAQSIAEIEAIYDANLANLGAALSANGDALLGQVNDANLNLINHLRSGSLGTREAFSTAFAAHINKYPFLNYQQLDTAIYHHVPSIVAQNWIMLAHALPDTSARRIGVADIMGLTGTARQIYLENGLAIGDNAKSNPAAYGTIRDFMRRYPREAFPDAILTIDQFYGDQPGGFVWTPNSAKNTFGQWALGNANEWDGDLTTAIESTLGTGSASGDYFTFVMGHEVVHSLDNYVTTRTNADLRRRWGQWMVHAAGPDVRAGADGWFSQSATQANFQTAGFYTPATQTWIQAWDAYWATGPGALFNDLSTMRIDIKFFLDAPQESLASQANHHFANGPGRIIGALDRFRRAEAQGIEPMKANMTEVVDFIDFISSGMNRVNLVETKNPAGTVVYYDHLAELERDDNGRITRIAVDGRSYQLTLSPTGIVTQVASTAYDPGLRAWWKFDEGTGTVADDSTGRPQDGAVTGATWTAGIAGNALAFNGVDNGVLMGTAPAITGTGDFTVSAWVKLAPGSSGGTIIQQREPGAAGYQGEYMLNVKADGKVEFFVYGTSAYQFNLTTTTAINDNLWHLVSGVRSGSGGTVFIDGISAATGSGPVQLLNSLAVSVGYDYRDNNKRFNGLIDDVRIYERALSAAELDALHDSLNRAPVFDPVAVAAFQAAEGEAIAGEAYDATFSGTAFDPDGDSLTFTKQAGPAWLTVGANGVLSGTPAAADEGSQSVTIRATDPAGASASAVFDLTVIVRRSLAVNFSNSSAASTGVQATENTNALNTAVAVAGPVVWNNQPINDSGNGALSNGRGTGTYSGVTVNSFSSAPAQIGSESLSGSDASQRVFRYFLNDGEGGSSYFNGDSVGASIHLTGLAQFLTANRATTYTLTLLFNADSTSTTAPFRTATVRSGVPAAPSVNAIGNLSFLGTIAPTLLGDGKQPLPAVGNSTTGKRGWGRLTGLSAGNITIAVPIRSGSARGSISGFILTPTSGPLPLIQDGYLQWADTRFGSASEDPETAGESADPNGDGVPNLLAYAMGIDPLAPPAPGATAAQRGRIELAKGSGTFHFDYQRDTTTTGVGLVIEDSTDLGDTSEWAPADVVEEVLSDEAGIQTLRATFTPPPGDARRFFRLRVSR</sequence>
<dbReference type="Proteomes" id="UP001320876">
    <property type="component" value="Unassembled WGS sequence"/>
</dbReference>
<feature type="domain" description="LamG-like jellyroll fold" evidence="5">
    <location>
        <begin position="105"/>
        <end position="236"/>
    </location>
</feature>
<dbReference type="InterPro" id="IPR015919">
    <property type="entry name" value="Cadherin-like_sf"/>
</dbReference>
<keyword evidence="1 3" id="KW-0732">Signal</keyword>
<dbReference type="PANTHER" id="PTHR47635:SF2">
    <property type="entry name" value="LAMG-LIKE JELLYROLL FOLD DOMAIN-CONTAINING PROTEIN"/>
    <property type="match status" value="1"/>
</dbReference>